<dbReference type="GO" id="GO:0006355">
    <property type="term" value="P:regulation of DNA-templated transcription"/>
    <property type="evidence" value="ECO:0007669"/>
    <property type="project" value="InterPro"/>
</dbReference>
<dbReference type="RefSeq" id="WP_081192928.1">
    <property type="nucleotide sequence ID" value="NZ_MWIH01000006.1"/>
</dbReference>
<protein>
    <submittedName>
        <fullName evidence="4">ATPase</fullName>
    </submittedName>
</protein>
<evidence type="ECO:0000256" key="2">
    <source>
        <dbReference type="ARBA" id="ARBA00023163"/>
    </source>
</evidence>
<dbReference type="PANTHER" id="PTHR35807:SF1">
    <property type="entry name" value="TRANSCRIPTIONAL REGULATOR REDD"/>
    <property type="match status" value="1"/>
</dbReference>
<evidence type="ECO:0000259" key="3">
    <source>
        <dbReference type="SMART" id="SM01043"/>
    </source>
</evidence>
<organism evidence="4 5">
    <name type="scientific">Saccharomonospora piscinae</name>
    <dbReference type="NCBI Taxonomy" id="687388"/>
    <lineage>
        <taxon>Bacteria</taxon>
        <taxon>Bacillati</taxon>
        <taxon>Actinomycetota</taxon>
        <taxon>Actinomycetes</taxon>
        <taxon>Pseudonocardiales</taxon>
        <taxon>Pseudonocardiaceae</taxon>
        <taxon>Saccharomonospora</taxon>
    </lineage>
</organism>
<dbReference type="CDD" id="cd15831">
    <property type="entry name" value="BTAD"/>
    <property type="match status" value="1"/>
</dbReference>
<dbReference type="Gene3D" id="3.40.50.300">
    <property type="entry name" value="P-loop containing nucleotide triphosphate hydrolases"/>
    <property type="match status" value="1"/>
</dbReference>
<evidence type="ECO:0000313" key="5">
    <source>
        <dbReference type="Proteomes" id="UP000192591"/>
    </source>
</evidence>
<evidence type="ECO:0000313" key="4">
    <source>
        <dbReference type="EMBL" id="OQO90806.1"/>
    </source>
</evidence>
<gene>
    <name evidence="4" type="ORF">B1813_14865</name>
</gene>
<dbReference type="InterPro" id="IPR051677">
    <property type="entry name" value="AfsR-DnrI-RedD_regulator"/>
</dbReference>
<name>A0A1V9A198_SACPI</name>
<dbReference type="Gene3D" id="1.25.40.10">
    <property type="entry name" value="Tetratricopeptide repeat domain"/>
    <property type="match status" value="2"/>
</dbReference>
<keyword evidence="2" id="KW-0804">Transcription</keyword>
<dbReference type="SUPFAM" id="SSF48452">
    <property type="entry name" value="TPR-like"/>
    <property type="match status" value="1"/>
</dbReference>
<dbReference type="InterPro" id="IPR016032">
    <property type="entry name" value="Sig_transdc_resp-reg_C-effctor"/>
</dbReference>
<keyword evidence="5" id="KW-1185">Reference proteome</keyword>
<dbReference type="InterPro" id="IPR036388">
    <property type="entry name" value="WH-like_DNA-bd_sf"/>
</dbReference>
<dbReference type="InterPro" id="IPR005158">
    <property type="entry name" value="BTAD"/>
</dbReference>
<feature type="domain" description="Bacterial transcriptional activator" evidence="3">
    <location>
        <begin position="106"/>
        <end position="247"/>
    </location>
</feature>
<dbReference type="SUPFAM" id="SSF52540">
    <property type="entry name" value="P-loop containing nucleoside triphosphate hydrolases"/>
    <property type="match status" value="1"/>
</dbReference>
<proteinExistence type="predicted"/>
<dbReference type="Pfam" id="PF13191">
    <property type="entry name" value="AAA_16"/>
    <property type="match status" value="1"/>
</dbReference>
<dbReference type="AlphaFoldDB" id="A0A1V9A198"/>
<keyword evidence="1" id="KW-0805">Transcription regulation</keyword>
<dbReference type="STRING" id="1962155.B1813_14865"/>
<dbReference type="InterPro" id="IPR011990">
    <property type="entry name" value="TPR-like_helical_dom_sf"/>
</dbReference>
<dbReference type="InterPro" id="IPR041664">
    <property type="entry name" value="AAA_16"/>
</dbReference>
<dbReference type="SUPFAM" id="SSF46894">
    <property type="entry name" value="C-terminal effector domain of the bipartite response regulators"/>
    <property type="match status" value="1"/>
</dbReference>
<dbReference type="SMART" id="SM01043">
    <property type="entry name" value="BTAD"/>
    <property type="match status" value="1"/>
</dbReference>
<dbReference type="GO" id="GO:0003677">
    <property type="term" value="F:DNA binding"/>
    <property type="evidence" value="ECO:0007669"/>
    <property type="project" value="InterPro"/>
</dbReference>
<sequence>MTPVSKGPVHPLVRVLGPLSLTRRGADQPVTDRALRAICSMLVAHANRAVPAESLLDAAWEPHDRPRSPLDALDTRVTRLRTLLAPEADISWSTTGCVLVIDAARVDAVCFERMVEAARWCPAREAIATLRRALALWRGEALPDLRRDGREHPEALRLRQLRARAVEDLAARELEVGAVEDAAGRLLALLSAEPLRERACGYAMWALHRLDMTSDAVTCYDQLVERLADDLGEGPSTELRETYRAVTGTEPAQPPGERGADDLFVGRGHELARLSTMLDRDRLVTVTGPPGSGKSRLVAEALATTDVPATWVRLSTCDTGRLCPEVAAALGVHPWPGMGEGGGDGDDGAAALAEYLCGRRLLLVLDGGEHLLSHVRALVRRLRGRCRDVTIVVTGRVRLGLAGERVLPLGPLARDGTRDPLVSRAGRLFLDRARRVSAAFPRDEGEADTARAVLGAVPCLPLSVELLAARVAGAGGVTPSPARACASDVVEWAYDELPEAGRDLLGRLTVFGGEIDVSSAAAVADPGGDAGDALAELHRAGLLTAVTAECGARYRLPDAVHRLAHRRRGRTESTHKARQRHALWIVEQVTEAASLAARGDGLAGFARLCRMEDDLCAVLRWAVPEEPALAAELTGQLGMLTTYRPRARLLPWQLDIAREADPRLSRHALAAASGADAAVYCGLPEEGLRLAARAAELATTPPHRAAAVRTLVGAYYDLGDDDRATAACHELLGLADVPDLGVADAHAFLSLLATRGGRAGDALASAEVAARHARAASSACRLALASYAEGMARVPGEPADAASTLVRARREARAARAVWIAASAGTALAEVLLTLGRVPEAAKLLQLTLDDWHRMHAPRQLRACVDIALRCLASAGDRAGADELVRTQRERSPSEAVALTRTARAVAAALATHYGAARE</sequence>
<comment type="caution">
    <text evidence="4">The sequence shown here is derived from an EMBL/GenBank/DDBJ whole genome shotgun (WGS) entry which is preliminary data.</text>
</comment>
<reference evidence="4 5" key="1">
    <citation type="submission" date="2017-02" db="EMBL/GenBank/DDBJ databases">
        <title>Draft genome of Saccharomonospora sp. 154.</title>
        <authorList>
            <person name="Alonso-Carmona G.S."/>
            <person name="De La Haba R."/>
            <person name="Vera-Gargallo B."/>
            <person name="Sandoval-Trujillo A.H."/>
            <person name="Ramirez-Duran N."/>
            <person name="Ventosa A."/>
        </authorList>
    </citation>
    <scope>NUCLEOTIDE SEQUENCE [LARGE SCALE GENOMIC DNA]</scope>
    <source>
        <strain evidence="4 5">LRS4.154</strain>
    </source>
</reference>
<evidence type="ECO:0000256" key="1">
    <source>
        <dbReference type="ARBA" id="ARBA00023015"/>
    </source>
</evidence>
<dbReference type="PANTHER" id="PTHR35807">
    <property type="entry name" value="TRANSCRIPTIONAL REGULATOR REDD-RELATED"/>
    <property type="match status" value="1"/>
</dbReference>
<dbReference type="InterPro" id="IPR027417">
    <property type="entry name" value="P-loop_NTPase"/>
</dbReference>
<accession>A0A1V9A198</accession>
<dbReference type="Proteomes" id="UP000192591">
    <property type="component" value="Unassembled WGS sequence"/>
</dbReference>
<dbReference type="EMBL" id="MWIH01000006">
    <property type="protein sequence ID" value="OQO90806.1"/>
    <property type="molecule type" value="Genomic_DNA"/>
</dbReference>
<dbReference type="Pfam" id="PF03704">
    <property type="entry name" value="BTAD"/>
    <property type="match status" value="1"/>
</dbReference>
<dbReference type="Gene3D" id="1.10.10.10">
    <property type="entry name" value="Winged helix-like DNA-binding domain superfamily/Winged helix DNA-binding domain"/>
    <property type="match status" value="1"/>
</dbReference>